<organism evidence="2 3">
    <name type="scientific">Megasphaera massiliensis</name>
    <dbReference type="NCBI Taxonomy" id="1232428"/>
    <lineage>
        <taxon>Bacteria</taxon>
        <taxon>Bacillati</taxon>
        <taxon>Bacillota</taxon>
        <taxon>Negativicutes</taxon>
        <taxon>Veillonellales</taxon>
        <taxon>Veillonellaceae</taxon>
        <taxon>Megasphaera</taxon>
    </lineage>
</organism>
<sequence>MFSSLFSRNQEGLERKNYSRLSIISDFHYPCKKLVTPKERLRYMAAKEGALQDMNDWRDLDLAVFTGDMVQRNGDAEEYRLVRLVVNGLKKRKAFIAGNHELLYTGHGEDLRPCSSTERILHFARYTKTFGPLYYAKEQRGYLLVFLSPDTVTGGAAVELSHQQLTWLDQTLAAHRQMPTIIFCHAPLENTAVPEKNGVSLPTPRNSAQPAADIRRILARHHQVRLWVSGHTHTMPGDATFMDDQNYYEGRVLNVYNSDWDEDTIYSNSIYLYSDKIIIRTYNHTKGIWLPVFDRVVTLPEWCRAVA</sequence>
<protein>
    <submittedName>
        <fullName evidence="2">Metallophosphoesterase</fullName>
    </submittedName>
</protein>
<feature type="domain" description="Calcineurin-like phosphoesterase" evidence="1">
    <location>
        <begin position="23"/>
        <end position="234"/>
    </location>
</feature>
<dbReference type="InterPro" id="IPR004843">
    <property type="entry name" value="Calcineurin-like_PHP"/>
</dbReference>
<dbReference type="InterPro" id="IPR051918">
    <property type="entry name" value="STPP_CPPED1"/>
</dbReference>
<comment type="caution">
    <text evidence="2">The sequence shown here is derived from an EMBL/GenBank/DDBJ whole genome shotgun (WGS) entry which is preliminary data.</text>
</comment>
<dbReference type="RefSeq" id="WP_082709397.1">
    <property type="nucleotide sequence ID" value="NZ_JAJCIO010000010.1"/>
</dbReference>
<dbReference type="Gene3D" id="3.60.21.10">
    <property type="match status" value="1"/>
</dbReference>
<dbReference type="PANTHER" id="PTHR43143:SF1">
    <property type="entry name" value="SERINE_THREONINE-PROTEIN PHOSPHATASE CPPED1"/>
    <property type="match status" value="1"/>
</dbReference>
<dbReference type="InterPro" id="IPR029052">
    <property type="entry name" value="Metallo-depent_PP-like"/>
</dbReference>
<dbReference type="Pfam" id="PF00149">
    <property type="entry name" value="Metallophos"/>
    <property type="match status" value="1"/>
</dbReference>
<proteinExistence type="predicted"/>
<name>A0ABT1SSA8_9FIRM</name>
<dbReference type="SUPFAM" id="SSF56300">
    <property type="entry name" value="Metallo-dependent phosphatases"/>
    <property type="match status" value="1"/>
</dbReference>
<evidence type="ECO:0000259" key="1">
    <source>
        <dbReference type="Pfam" id="PF00149"/>
    </source>
</evidence>
<reference evidence="2 3" key="1">
    <citation type="submission" date="2022-06" db="EMBL/GenBank/DDBJ databases">
        <title>Isolation of gut microbiota from human fecal samples.</title>
        <authorList>
            <person name="Pamer E.G."/>
            <person name="Barat B."/>
            <person name="Waligurski E."/>
            <person name="Medina S."/>
            <person name="Paddock L."/>
            <person name="Mostad J."/>
        </authorList>
    </citation>
    <scope>NUCLEOTIDE SEQUENCE [LARGE SCALE GENOMIC DNA]</scope>
    <source>
        <strain evidence="2 3">DFI.1.1</strain>
    </source>
</reference>
<dbReference type="EMBL" id="JANGEW010000011">
    <property type="protein sequence ID" value="MCQ5342741.1"/>
    <property type="molecule type" value="Genomic_DNA"/>
</dbReference>
<evidence type="ECO:0000313" key="3">
    <source>
        <dbReference type="Proteomes" id="UP001206692"/>
    </source>
</evidence>
<evidence type="ECO:0000313" key="2">
    <source>
        <dbReference type="EMBL" id="MCQ5342741.1"/>
    </source>
</evidence>
<dbReference type="PANTHER" id="PTHR43143">
    <property type="entry name" value="METALLOPHOSPHOESTERASE, CALCINEURIN SUPERFAMILY"/>
    <property type="match status" value="1"/>
</dbReference>
<keyword evidence="3" id="KW-1185">Reference proteome</keyword>
<accession>A0ABT1SSA8</accession>
<gene>
    <name evidence="2" type="ORF">NE675_06800</name>
</gene>
<dbReference type="Proteomes" id="UP001206692">
    <property type="component" value="Unassembled WGS sequence"/>
</dbReference>